<keyword evidence="8" id="KW-0289">Folate biosynthesis</keyword>
<dbReference type="InterPro" id="IPR000489">
    <property type="entry name" value="Pterin-binding_dom"/>
</dbReference>
<sequence>MAEITKKTIICRGQTVDLTVPRVMGIINSTPDSFYAGSRLEVGLEVATAAVATAARMLDEGATFLDVGGYSTRPGATTISPTEEADRVLPVIEAILNSFPDALISVDTFRADVARQAVEQGAAMINDVSGGTLDADMFATVAGLGVPYVLMHLRGTPQTMQSLTHYTDLVPDVVAELTDQLTKLRSYGPVQVIIDPGFGFAKTADQNFLLLRELAAFAVFDAPILVGLSRKATIYKTLNTSAEFALNGTTVVNTVALLGGASILRVHDVREAVDAVILTQRLKKV</sequence>
<evidence type="ECO:0000256" key="3">
    <source>
        <dbReference type="ARBA" id="ARBA00004763"/>
    </source>
</evidence>
<dbReference type="GO" id="GO:0046656">
    <property type="term" value="P:folic acid biosynthetic process"/>
    <property type="evidence" value="ECO:0007669"/>
    <property type="project" value="UniProtKB-KW"/>
</dbReference>
<evidence type="ECO:0000256" key="8">
    <source>
        <dbReference type="ARBA" id="ARBA00022909"/>
    </source>
</evidence>
<protein>
    <recommendedName>
        <fullName evidence="4">dihydropteroate synthase</fullName>
        <ecNumber evidence="4">2.5.1.15</ecNumber>
    </recommendedName>
</protein>
<dbReference type="NCBIfam" id="TIGR01496">
    <property type="entry name" value="DHPS"/>
    <property type="match status" value="1"/>
</dbReference>
<organism evidence="10 11">
    <name type="scientific">Fibrella rubiginis</name>
    <dbReference type="NCBI Taxonomy" id="2817060"/>
    <lineage>
        <taxon>Bacteria</taxon>
        <taxon>Pseudomonadati</taxon>
        <taxon>Bacteroidota</taxon>
        <taxon>Cytophagia</taxon>
        <taxon>Cytophagales</taxon>
        <taxon>Spirosomataceae</taxon>
        <taxon>Fibrella</taxon>
    </lineage>
</organism>
<comment type="pathway">
    <text evidence="3">Cofactor biosynthesis; tetrahydrofolate biosynthesis; 7,8-dihydrofolate from 2-amino-4-hydroxy-6-hydroxymethyl-7,8-dihydropteridine diphosphate and 4-aminobenzoate: step 1/2.</text>
</comment>
<dbReference type="PANTHER" id="PTHR20941:SF1">
    <property type="entry name" value="FOLIC ACID SYNTHESIS PROTEIN FOL1"/>
    <property type="match status" value="1"/>
</dbReference>
<evidence type="ECO:0000259" key="9">
    <source>
        <dbReference type="PROSITE" id="PS50972"/>
    </source>
</evidence>
<dbReference type="PANTHER" id="PTHR20941">
    <property type="entry name" value="FOLATE SYNTHESIS PROTEINS"/>
    <property type="match status" value="1"/>
</dbReference>
<comment type="cofactor">
    <cofactor evidence="2">
        <name>Mg(2+)</name>
        <dbReference type="ChEBI" id="CHEBI:18420"/>
    </cofactor>
</comment>
<name>A0A939K2A6_9BACT</name>
<dbReference type="RefSeq" id="WP_207363656.1">
    <property type="nucleotide sequence ID" value="NZ_JAFMYV010000002.1"/>
</dbReference>
<dbReference type="EMBL" id="JAFMYV010000002">
    <property type="protein sequence ID" value="MBO0936114.1"/>
    <property type="molecule type" value="Genomic_DNA"/>
</dbReference>
<keyword evidence="11" id="KW-1185">Reference proteome</keyword>
<dbReference type="Proteomes" id="UP000664034">
    <property type="component" value="Unassembled WGS sequence"/>
</dbReference>
<dbReference type="GO" id="GO:0004156">
    <property type="term" value="F:dihydropteroate synthase activity"/>
    <property type="evidence" value="ECO:0007669"/>
    <property type="project" value="UniProtKB-EC"/>
</dbReference>
<evidence type="ECO:0000256" key="5">
    <source>
        <dbReference type="ARBA" id="ARBA00022679"/>
    </source>
</evidence>
<dbReference type="EC" id="2.5.1.15" evidence="4"/>
<dbReference type="GO" id="GO:0005829">
    <property type="term" value="C:cytosol"/>
    <property type="evidence" value="ECO:0007669"/>
    <property type="project" value="TreeGrafter"/>
</dbReference>
<keyword evidence="7" id="KW-0460">Magnesium</keyword>
<evidence type="ECO:0000313" key="10">
    <source>
        <dbReference type="EMBL" id="MBO0936114.1"/>
    </source>
</evidence>
<keyword evidence="5 10" id="KW-0808">Transferase</keyword>
<proteinExistence type="predicted"/>
<dbReference type="Pfam" id="PF00809">
    <property type="entry name" value="Pterin_bind"/>
    <property type="match status" value="1"/>
</dbReference>
<dbReference type="Gene3D" id="3.20.20.20">
    <property type="entry name" value="Dihydropteroate synthase-like"/>
    <property type="match status" value="1"/>
</dbReference>
<dbReference type="AlphaFoldDB" id="A0A939K2A6"/>
<accession>A0A939K2A6</accession>
<dbReference type="CDD" id="cd00739">
    <property type="entry name" value="DHPS"/>
    <property type="match status" value="1"/>
</dbReference>
<evidence type="ECO:0000313" key="11">
    <source>
        <dbReference type="Proteomes" id="UP000664034"/>
    </source>
</evidence>
<evidence type="ECO:0000256" key="1">
    <source>
        <dbReference type="ARBA" id="ARBA00000012"/>
    </source>
</evidence>
<dbReference type="SUPFAM" id="SSF51717">
    <property type="entry name" value="Dihydropteroate synthetase-like"/>
    <property type="match status" value="1"/>
</dbReference>
<dbReference type="InterPro" id="IPR011005">
    <property type="entry name" value="Dihydropteroate_synth-like_sf"/>
</dbReference>
<comment type="caution">
    <text evidence="10">The sequence shown here is derived from an EMBL/GenBank/DDBJ whole genome shotgun (WGS) entry which is preliminary data.</text>
</comment>
<evidence type="ECO:0000256" key="2">
    <source>
        <dbReference type="ARBA" id="ARBA00001946"/>
    </source>
</evidence>
<dbReference type="GO" id="GO:0046654">
    <property type="term" value="P:tetrahydrofolate biosynthetic process"/>
    <property type="evidence" value="ECO:0007669"/>
    <property type="project" value="TreeGrafter"/>
</dbReference>
<evidence type="ECO:0000256" key="7">
    <source>
        <dbReference type="ARBA" id="ARBA00022842"/>
    </source>
</evidence>
<gene>
    <name evidence="10" type="primary">folP</name>
    <name evidence="10" type="ORF">J2I47_06110</name>
</gene>
<keyword evidence="6" id="KW-0479">Metal-binding</keyword>
<evidence type="ECO:0000256" key="6">
    <source>
        <dbReference type="ARBA" id="ARBA00022723"/>
    </source>
</evidence>
<dbReference type="GO" id="GO:0046872">
    <property type="term" value="F:metal ion binding"/>
    <property type="evidence" value="ECO:0007669"/>
    <property type="project" value="UniProtKB-KW"/>
</dbReference>
<dbReference type="InterPro" id="IPR006390">
    <property type="entry name" value="DHP_synth_dom"/>
</dbReference>
<evidence type="ECO:0000256" key="4">
    <source>
        <dbReference type="ARBA" id="ARBA00012458"/>
    </source>
</evidence>
<feature type="domain" description="Pterin-binding" evidence="9">
    <location>
        <begin position="21"/>
        <end position="277"/>
    </location>
</feature>
<reference evidence="10" key="1">
    <citation type="submission" date="2021-03" db="EMBL/GenBank/DDBJ databases">
        <title>Fibrella sp. HMF5335 genome sequencing and assembly.</title>
        <authorList>
            <person name="Kang H."/>
            <person name="Kim H."/>
            <person name="Bae S."/>
            <person name="Joh K."/>
        </authorList>
    </citation>
    <scope>NUCLEOTIDE SEQUENCE</scope>
    <source>
        <strain evidence="10">HMF5335</strain>
    </source>
</reference>
<comment type="catalytic activity">
    <reaction evidence="1">
        <text>(7,8-dihydropterin-6-yl)methyl diphosphate + 4-aminobenzoate = 7,8-dihydropteroate + diphosphate</text>
        <dbReference type="Rhea" id="RHEA:19949"/>
        <dbReference type="ChEBI" id="CHEBI:17836"/>
        <dbReference type="ChEBI" id="CHEBI:17839"/>
        <dbReference type="ChEBI" id="CHEBI:33019"/>
        <dbReference type="ChEBI" id="CHEBI:72950"/>
        <dbReference type="EC" id="2.5.1.15"/>
    </reaction>
</comment>
<dbReference type="PROSITE" id="PS50972">
    <property type="entry name" value="PTERIN_BINDING"/>
    <property type="match status" value="1"/>
</dbReference>
<dbReference type="InterPro" id="IPR045031">
    <property type="entry name" value="DHP_synth-like"/>
</dbReference>